<gene>
    <name evidence="1" type="ORF">CCAP1982_LOCUS3374</name>
</gene>
<sequence>TAAEKRAPGVDLPKLATLESLTTNEGIASINPKIRLDFDLKDNVQNSAPQPLTQNEINCIVAEWFLPQLNAHF</sequence>
<comment type="caution">
    <text evidence="1">The sequence shown here is derived from an EMBL/GenBank/DDBJ whole genome shotgun (WGS) entry which is preliminary data.</text>
</comment>
<reference evidence="1" key="1">
    <citation type="submission" date="2020-11" db="EMBL/GenBank/DDBJ databases">
        <authorList>
            <person name="Whitehead M."/>
        </authorList>
    </citation>
    <scope>NUCLEOTIDE SEQUENCE</scope>
    <source>
        <strain evidence="1">EGII</strain>
    </source>
</reference>
<dbReference type="Proteomes" id="UP000606786">
    <property type="component" value="Unassembled WGS sequence"/>
</dbReference>
<protein>
    <submittedName>
        <fullName evidence="1">(Mediterranean fruit fly) hypothetical protein</fullName>
    </submittedName>
</protein>
<dbReference type="AlphaFoldDB" id="A0A811U701"/>
<dbReference type="EMBL" id="CAJHJT010000001">
    <property type="protein sequence ID" value="CAD6994639.1"/>
    <property type="molecule type" value="Genomic_DNA"/>
</dbReference>
<keyword evidence="2" id="KW-1185">Reference proteome</keyword>
<name>A0A811U701_CERCA</name>
<evidence type="ECO:0000313" key="1">
    <source>
        <dbReference type="EMBL" id="CAD6994639.1"/>
    </source>
</evidence>
<organism evidence="1 2">
    <name type="scientific">Ceratitis capitata</name>
    <name type="common">Mediterranean fruit fly</name>
    <name type="synonym">Tephritis capitata</name>
    <dbReference type="NCBI Taxonomy" id="7213"/>
    <lineage>
        <taxon>Eukaryota</taxon>
        <taxon>Metazoa</taxon>
        <taxon>Ecdysozoa</taxon>
        <taxon>Arthropoda</taxon>
        <taxon>Hexapoda</taxon>
        <taxon>Insecta</taxon>
        <taxon>Pterygota</taxon>
        <taxon>Neoptera</taxon>
        <taxon>Endopterygota</taxon>
        <taxon>Diptera</taxon>
        <taxon>Brachycera</taxon>
        <taxon>Muscomorpha</taxon>
        <taxon>Tephritoidea</taxon>
        <taxon>Tephritidae</taxon>
        <taxon>Ceratitis</taxon>
        <taxon>Ceratitis</taxon>
    </lineage>
</organism>
<accession>A0A811U701</accession>
<evidence type="ECO:0000313" key="2">
    <source>
        <dbReference type="Proteomes" id="UP000606786"/>
    </source>
</evidence>
<proteinExistence type="predicted"/>
<feature type="non-terminal residue" evidence="1">
    <location>
        <position position="1"/>
    </location>
</feature>